<dbReference type="GO" id="GO:0002953">
    <property type="term" value="F:5'-deoxynucleotidase activity"/>
    <property type="evidence" value="ECO:0007669"/>
    <property type="project" value="UniProtKB-EC"/>
</dbReference>
<evidence type="ECO:0000256" key="9">
    <source>
        <dbReference type="ARBA" id="ARBA00022801"/>
    </source>
</evidence>
<evidence type="ECO:0000259" key="10">
    <source>
        <dbReference type="PROSITE" id="PS51831"/>
    </source>
</evidence>
<comment type="function">
    <text evidence="4">Catalyzes the dephosphorylation of the nucleoside 5'-monophosphates deoxyadenosine monophosphate (dAMP), deoxycytidine monophosphate (dCMP), deoxyguanosine monophosphate (dGMP) and deoxythymidine monophosphate (dTMP).</text>
</comment>
<gene>
    <name evidence="11" type="ORF">WJX74_000766</name>
</gene>
<comment type="cofactor">
    <cofactor evidence="3">
        <name>Co(2+)</name>
        <dbReference type="ChEBI" id="CHEBI:48828"/>
    </cofactor>
</comment>
<organism evidence="11 12">
    <name type="scientific">Apatococcus lobatus</name>
    <dbReference type="NCBI Taxonomy" id="904363"/>
    <lineage>
        <taxon>Eukaryota</taxon>
        <taxon>Viridiplantae</taxon>
        <taxon>Chlorophyta</taxon>
        <taxon>core chlorophytes</taxon>
        <taxon>Trebouxiophyceae</taxon>
        <taxon>Chlorellales</taxon>
        <taxon>Chlorellaceae</taxon>
        <taxon>Apatococcus</taxon>
    </lineage>
</organism>
<feature type="domain" description="HD" evidence="10">
    <location>
        <begin position="44"/>
        <end position="149"/>
    </location>
</feature>
<evidence type="ECO:0000256" key="7">
    <source>
        <dbReference type="ARBA" id="ARBA00012964"/>
    </source>
</evidence>
<reference evidence="11 12" key="1">
    <citation type="journal article" date="2024" name="Nat. Commun.">
        <title>Phylogenomics reveals the evolutionary origins of lichenization in chlorophyte algae.</title>
        <authorList>
            <person name="Puginier C."/>
            <person name="Libourel C."/>
            <person name="Otte J."/>
            <person name="Skaloud P."/>
            <person name="Haon M."/>
            <person name="Grisel S."/>
            <person name="Petersen M."/>
            <person name="Berrin J.G."/>
            <person name="Delaux P.M."/>
            <person name="Dal Grande F."/>
            <person name="Keller J."/>
        </authorList>
    </citation>
    <scope>NUCLEOTIDE SEQUENCE [LARGE SCALE GENOMIC DNA]</scope>
    <source>
        <strain evidence="11 12">SAG 2145</strain>
    </source>
</reference>
<evidence type="ECO:0000256" key="1">
    <source>
        <dbReference type="ARBA" id="ARBA00001638"/>
    </source>
</evidence>
<comment type="similarity">
    <text evidence="5">Belongs to the HDDC2 family.</text>
</comment>
<dbReference type="SUPFAM" id="SSF109604">
    <property type="entry name" value="HD-domain/PDEase-like"/>
    <property type="match status" value="1"/>
</dbReference>
<dbReference type="FunFam" id="1.10.3210.10:FF:000016">
    <property type="entry name" value="HD domain-containing protein 2"/>
    <property type="match status" value="1"/>
</dbReference>
<dbReference type="InterPro" id="IPR039356">
    <property type="entry name" value="YfbR/HDDC2"/>
</dbReference>
<accession>A0AAW1QVJ5</accession>
<dbReference type="InterPro" id="IPR003607">
    <property type="entry name" value="HD/PDEase_dom"/>
</dbReference>
<protein>
    <recommendedName>
        <fullName evidence="7">5'-deoxynucleotidase</fullName>
        <ecNumber evidence="7">3.1.3.89</ecNumber>
    </recommendedName>
</protein>
<comment type="catalytic activity">
    <reaction evidence="1">
        <text>a 2'-deoxyribonucleoside 5'-phosphate + H2O = a 2'-deoxyribonucleoside + phosphate</text>
        <dbReference type="Rhea" id="RHEA:36167"/>
        <dbReference type="ChEBI" id="CHEBI:15377"/>
        <dbReference type="ChEBI" id="CHEBI:18274"/>
        <dbReference type="ChEBI" id="CHEBI:43474"/>
        <dbReference type="ChEBI" id="CHEBI:65317"/>
        <dbReference type="EC" id="3.1.3.89"/>
    </reaction>
</comment>
<evidence type="ECO:0000256" key="5">
    <source>
        <dbReference type="ARBA" id="ARBA00009999"/>
    </source>
</evidence>
<comment type="subunit">
    <text evidence="6">Homodimer.</text>
</comment>
<evidence type="ECO:0000256" key="8">
    <source>
        <dbReference type="ARBA" id="ARBA00022723"/>
    </source>
</evidence>
<sequence>MSCATPSKPPSASSVVDFLTLLQKLKITKRTGWIRKGVPQPESISDHMYRMSMMGIIAGGQAGTQQDRCVKMAIVHDVAEALVGDITPFDGVSKVEKTRLETKAIQHIKDLLGPSTAAGAEIEELWNEYEQGSSANAQLVKDFDKVEMILQAFEYEQAHQMNLQEFFDSTHGKLKTHTAQAWAEEIISRRKVQRHGRLVLLTKMIGLTACFSMIPKGDREAKGTDRYEIVCGNVFVA</sequence>
<dbReference type="AlphaFoldDB" id="A0AAW1QVJ5"/>
<evidence type="ECO:0000256" key="6">
    <source>
        <dbReference type="ARBA" id="ARBA00011738"/>
    </source>
</evidence>
<keyword evidence="12" id="KW-1185">Reference proteome</keyword>
<evidence type="ECO:0000256" key="3">
    <source>
        <dbReference type="ARBA" id="ARBA00001941"/>
    </source>
</evidence>
<evidence type="ECO:0000256" key="2">
    <source>
        <dbReference type="ARBA" id="ARBA00001936"/>
    </source>
</evidence>
<evidence type="ECO:0000313" key="12">
    <source>
        <dbReference type="Proteomes" id="UP001438707"/>
    </source>
</evidence>
<evidence type="ECO:0000313" key="11">
    <source>
        <dbReference type="EMBL" id="KAK9825481.1"/>
    </source>
</evidence>
<dbReference type="Gene3D" id="1.10.3210.10">
    <property type="entry name" value="Hypothetical protein af1432"/>
    <property type="match status" value="1"/>
</dbReference>
<dbReference type="PROSITE" id="PS51831">
    <property type="entry name" value="HD"/>
    <property type="match status" value="1"/>
</dbReference>
<comment type="cofactor">
    <cofactor evidence="2">
        <name>Mn(2+)</name>
        <dbReference type="ChEBI" id="CHEBI:29035"/>
    </cofactor>
</comment>
<dbReference type="GO" id="GO:0005737">
    <property type="term" value="C:cytoplasm"/>
    <property type="evidence" value="ECO:0007669"/>
    <property type="project" value="TreeGrafter"/>
</dbReference>
<dbReference type="InterPro" id="IPR006674">
    <property type="entry name" value="HD_domain"/>
</dbReference>
<dbReference type="SMART" id="SM00471">
    <property type="entry name" value="HDc"/>
    <property type="match status" value="1"/>
</dbReference>
<dbReference type="Pfam" id="PF13023">
    <property type="entry name" value="HD_3"/>
    <property type="match status" value="1"/>
</dbReference>
<dbReference type="GO" id="GO:0046872">
    <property type="term" value="F:metal ion binding"/>
    <property type="evidence" value="ECO:0007669"/>
    <property type="project" value="UniProtKB-KW"/>
</dbReference>
<dbReference type="EMBL" id="JALJOS010000024">
    <property type="protein sequence ID" value="KAK9825481.1"/>
    <property type="molecule type" value="Genomic_DNA"/>
</dbReference>
<keyword evidence="8" id="KW-0479">Metal-binding</keyword>
<name>A0AAW1QVJ5_9CHLO</name>
<dbReference type="PANTHER" id="PTHR11845">
    <property type="entry name" value="5'-DEOXYNUCLEOTIDASE HDDC2"/>
    <property type="match status" value="1"/>
</dbReference>
<keyword evidence="9" id="KW-0378">Hydrolase</keyword>
<comment type="caution">
    <text evidence="11">The sequence shown here is derived from an EMBL/GenBank/DDBJ whole genome shotgun (WGS) entry which is preliminary data.</text>
</comment>
<evidence type="ECO:0000256" key="4">
    <source>
        <dbReference type="ARBA" id="ARBA00004074"/>
    </source>
</evidence>
<dbReference type="EC" id="3.1.3.89" evidence="7"/>
<proteinExistence type="inferred from homology"/>
<dbReference type="PANTHER" id="PTHR11845:SF13">
    <property type="entry name" value="5'-DEOXYNUCLEOTIDASE HDDC2"/>
    <property type="match status" value="1"/>
</dbReference>
<dbReference type="Proteomes" id="UP001438707">
    <property type="component" value="Unassembled WGS sequence"/>
</dbReference>